<name>A0A812DFF8_ACAPH</name>
<evidence type="ECO:0000313" key="1">
    <source>
        <dbReference type="EMBL" id="CAE1302710.1"/>
    </source>
</evidence>
<dbReference type="GO" id="GO:0003676">
    <property type="term" value="F:nucleic acid binding"/>
    <property type="evidence" value="ECO:0007669"/>
    <property type="project" value="InterPro"/>
</dbReference>
<gene>
    <name evidence="1" type="ORF">SPHA_55174</name>
</gene>
<sequence>MGCHKSTICRTIKKDIGYSSYRMSHRMLITNASKESRKVWAEALLNELKHGSTGMLRFFSNEKNFIQDQTSNSQNDRWICKDIEEVPVVKPTKFPSSVMVLGIISSEGDVMPPFFFQKDLRVTAEIYQEVLRRSPGWTRSPPDAHTSSSRTPLLHTRRGCSTMEYVTLTVAK</sequence>
<organism evidence="1 2">
    <name type="scientific">Acanthosepion pharaonis</name>
    <name type="common">Pharaoh cuttlefish</name>
    <name type="synonym">Sepia pharaonis</name>
    <dbReference type="NCBI Taxonomy" id="158019"/>
    <lineage>
        <taxon>Eukaryota</taxon>
        <taxon>Metazoa</taxon>
        <taxon>Spiralia</taxon>
        <taxon>Lophotrochozoa</taxon>
        <taxon>Mollusca</taxon>
        <taxon>Cephalopoda</taxon>
        <taxon>Coleoidea</taxon>
        <taxon>Decapodiformes</taxon>
        <taxon>Sepiida</taxon>
        <taxon>Sepiina</taxon>
        <taxon>Sepiidae</taxon>
        <taxon>Acanthosepion</taxon>
    </lineage>
</organism>
<accession>A0A812DFF8</accession>
<dbReference type="InterPro" id="IPR036397">
    <property type="entry name" value="RNaseH_sf"/>
</dbReference>
<reference evidence="1" key="1">
    <citation type="submission" date="2021-01" db="EMBL/GenBank/DDBJ databases">
        <authorList>
            <person name="Li R."/>
            <person name="Bekaert M."/>
        </authorList>
    </citation>
    <scope>NUCLEOTIDE SEQUENCE</scope>
    <source>
        <strain evidence="1">Farmed</strain>
    </source>
</reference>
<keyword evidence="2" id="KW-1185">Reference proteome</keyword>
<evidence type="ECO:0000313" key="2">
    <source>
        <dbReference type="Proteomes" id="UP000597762"/>
    </source>
</evidence>
<comment type="caution">
    <text evidence="1">The sequence shown here is derived from an EMBL/GenBank/DDBJ whole genome shotgun (WGS) entry which is preliminary data.</text>
</comment>
<dbReference type="AlphaFoldDB" id="A0A812DFF8"/>
<dbReference type="PANTHER" id="PTHR46068:SF1">
    <property type="entry name" value="TRANSPOSASE IS30-LIKE HTH DOMAIN-CONTAINING PROTEIN"/>
    <property type="match status" value="1"/>
</dbReference>
<proteinExistence type="predicted"/>
<dbReference type="Proteomes" id="UP000597762">
    <property type="component" value="Unassembled WGS sequence"/>
</dbReference>
<dbReference type="OrthoDB" id="7540217at2759"/>
<dbReference type="EMBL" id="CAHIKZ030003651">
    <property type="protein sequence ID" value="CAE1302710.1"/>
    <property type="molecule type" value="Genomic_DNA"/>
</dbReference>
<dbReference type="PANTHER" id="PTHR46068">
    <property type="entry name" value="PROTEIN CBG27172"/>
    <property type="match status" value="1"/>
</dbReference>
<dbReference type="Gene3D" id="3.30.420.10">
    <property type="entry name" value="Ribonuclease H-like superfamily/Ribonuclease H"/>
    <property type="match status" value="1"/>
</dbReference>
<protein>
    <submittedName>
        <fullName evidence="1">Uncharacterized protein</fullName>
    </submittedName>
</protein>